<evidence type="ECO:0000256" key="1">
    <source>
        <dbReference type="SAM" id="SignalP"/>
    </source>
</evidence>
<protein>
    <submittedName>
        <fullName evidence="2">Uncharacterized protein</fullName>
    </submittedName>
</protein>
<keyword evidence="1" id="KW-0732">Signal</keyword>
<name>A0A6G6IX07_PSENT</name>
<organism evidence="2 3">
    <name type="scientific">Pseudomonas nitroreducens</name>
    <dbReference type="NCBI Taxonomy" id="46680"/>
    <lineage>
        <taxon>Bacteria</taxon>
        <taxon>Pseudomonadati</taxon>
        <taxon>Pseudomonadota</taxon>
        <taxon>Gammaproteobacteria</taxon>
        <taxon>Pseudomonadales</taxon>
        <taxon>Pseudomonadaceae</taxon>
        <taxon>Pseudomonas</taxon>
    </lineage>
</organism>
<evidence type="ECO:0000313" key="2">
    <source>
        <dbReference type="EMBL" id="QIE87350.1"/>
    </source>
</evidence>
<dbReference type="AlphaFoldDB" id="A0A6G6IX07"/>
<dbReference type="PROSITE" id="PS51257">
    <property type="entry name" value="PROKAR_LIPOPROTEIN"/>
    <property type="match status" value="1"/>
</dbReference>
<proteinExistence type="predicted"/>
<sequence length="160" mass="17862">MSKLRFLLAGAAVFGCIAHVQAGVLSDEVDRFDGTRTIAWRTLPDGPNDFAFWAAIGIPESKAGRFYMAHLFTYGDRQFASCNETRWLLDGRRAPEIRTTYRVDRAGSNTIEYFDLADPRSMLPIIAAAKKVEFQVCTVEGRIKDADLDGIRQMLKAANP</sequence>
<dbReference type="KEGG" id="pnt:G5B91_14165"/>
<feature type="chain" id="PRO_5026136914" evidence="1">
    <location>
        <begin position="23"/>
        <end position="160"/>
    </location>
</feature>
<dbReference type="Proteomes" id="UP000501063">
    <property type="component" value="Chromosome"/>
</dbReference>
<feature type="signal peptide" evidence="1">
    <location>
        <begin position="1"/>
        <end position="22"/>
    </location>
</feature>
<reference evidence="2 3" key="1">
    <citation type="submission" date="2020-02" db="EMBL/GenBank/DDBJ databases">
        <title>Integrative conjugative elements (ICEs) and plasmids drive adaptation of Pseudomonas nitroreducens strain HBP1 to wastewater environment.</title>
        <authorList>
            <person name="Sentchilo V."/>
            <person name="Carraro N."/>
            <person name="Bertelli C."/>
            <person name="van der Meer J.R."/>
        </authorList>
    </citation>
    <scope>NUCLEOTIDE SEQUENCE [LARGE SCALE GENOMIC DNA]</scope>
    <source>
        <strain evidence="2 3">HBP1</strain>
    </source>
</reference>
<gene>
    <name evidence="2" type="ORF">G5B91_14165</name>
</gene>
<dbReference type="EMBL" id="CP049140">
    <property type="protein sequence ID" value="QIE87350.1"/>
    <property type="molecule type" value="Genomic_DNA"/>
</dbReference>
<accession>A0A6G6IX07</accession>
<evidence type="ECO:0000313" key="3">
    <source>
        <dbReference type="Proteomes" id="UP000501063"/>
    </source>
</evidence>